<evidence type="ECO:0000313" key="12">
    <source>
        <dbReference type="Proteomes" id="UP001369815"/>
    </source>
</evidence>
<feature type="compositionally biased region" description="Polar residues" evidence="8">
    <location>
        <begin position="707"/>
        <end position="717"/>
    </location>
</feature>
<evidence type="ECO:0000256" key="8">
    <source>
        <dbReference type="SAM" id="MobiDB-lite"/>
    </source>
</evidence>
<evidence type="ECO:0000259" key="10">
    <source>
        <dbReference type="PROSITE" id="PS50103"/>
    </source>
</evidence>
<feature type="compositionally biased region" description="Basic and acidic residues" evidence="8">
    <location>
        <begin position="172"/>
        <end position="182"/>
    </location>
</feature>
<feature type="compositionally biased region" description="Low complexity" evidence="8">
    <location>
        <begin position="448"/>
        <end position="464"/>
    </location>
</feature>
<feature type="domain" description="C3H1-type" evidence="10">
    <location>
        <begin position="259"/>
        <end position="287"/>
    </location>
</feature>
<feature type="region of interest" description="Disordered" evidence="8">
    <location>
        <begin position="526"/>
        <end position="548"/>
    </location>
</feature>
<dbReference type="InterPro" id="IPR036855">
    <property type="entry name" value="Znf_CCCH_sf"/>
</dbReference>
<reference evidence="11 12" key="1">
    <citation type="journal article" date="2024" name="Front Chem Biol">
        <title>Unveiling the potential of Daldinia eschscholtzii MFLUCC 19-0629 through bioactivity and bioinformatics studies for enhanced sustainable agriculture production.</title>
        <authorList>
            <person name="Brooks S."/>
            <person name="Weaver J.A."/>
            <person name="Klomchit A."/>
            <person name="Alharthi S.A."/>
            <person name="Onlamun T."/>
            <person name="Nurani R."/>
            <person name="Vong T.K."/>
            <person name="Alberti F."/>
            <person name="Greco C."/>
        </authorList>
    </citation>
    <scope>NUCLEOTIDE SEQUENCE [LARGE SCALE GENOMIC DNA]</scope>
    <source>
        <strain evidence="11">MFLUCC 19-0629</strain>
    </source>
</reference>
<dbReference type="InterPro" id="IPR012677">
    <property type="entry name" value="Nucleotide-bd_a/b_plait_sf"/>
</dbReference>
<keyword evidence="3 7" id="KW-0862">Zinc</keyword>
<name>A0AAX6MYJ7_9PEZI</name>
<evidence type="ECO:0000256" key="3">
    <source>
        <dbReference type="ARBA" id="ARBA00022833"/>
    </source>
</evidence>
<evidence type="ECO:0000256" key="1">
    <source>
        <dbReference type="ARBA" id="ARBA00022723"/>
    </source>
</evidence>
<organism evidence="11 12">
    <name type="scientific">Daldinia eschscholtzii</name>
    <dbReference type="NCBI Taxonomy" id="292717"/>
    <lineage>
        <taxon>Eukaryota</taxon>
        <taxon>Fungi</taxon>
        <taxon>Dikarya</taxon>
        <taxon>Ascomycota</taxon>
        <taxon>Pezizomycotina</taxon>
        <taxon>Sordariomycetes</taxon>
        <taxon>Xylariomycetidae</taxon>
        <taxon>Xylariales</taxon>
        <taxon>Hypoxylaceae</taxon>
        <taxon>Daldinia</taxon>
    </lineage>
</organism>
<dbReference type="PROSITE" id="PS50103">
    <property type="entry name" value="ZF_C3H1"/>
    <property type="match status" value="1"/>
</dbReference>
<feature type="region of interest" description="Disordered" evidence="8">
    <location>
        <begin position="321"/>
        <end position="361"/>
    </location>
</feature>
<dbReference type="InterPro" id="IPR045137">
    <property type="entry name" value="RBM26/27"/>
</dbReference>
<evidence type="ECO:0000256" key="6">
    <source>
        <dbReference type="PROSITE-ProRule" id="PRU00176"/>
    </source>
</evidence>
<dbReference type="GO" id="GO:0003723">
    <property type="term" value="F:RNA binding"/>
    <property type="evidence" value="ECO:0007669"/>
    <property type="project" value="UniProtKB-UniRule"/>
</dbReference>
<dbReference type="Gene3D" id="4.10.1000.10">
    <property type="entry name" value="Zinc finger, CCCH-type"/>
    <property type="match status" value="1"/>
</dbReference>
<keyword evidence="1 7" id="KW-0479">Metal-binding</keyword>
<dbReference type="Pfam" id="PF01480">
    <property type="entry name" value="PWI"/>
    <property type="match status" value="1"/>
</dbReference>
<dbReference type="GO" id="GO:0005634">
    <property type="term" value="C:nucleus"/>
    <property type="evidence" value="ECO:0007669"/>
    <property type="project" value="TreeGrafter"/>
</dbReference>
<dbReference type="InterPro" id="IPR035979">
    <property type="entry name" value="RBD_domain_sf"/>
</dbReference>
<feature type="region of interest" description="Disordered" evidence="8">
    <location>
        <begin position="484"/>
        <end position="512"/>
    </location>
</feature>
<feature type="zinc finger region" description="C3H1-type" evidence="7">
    <location>
        <begin position="259"/>
        <end position="287"/>
    </location>
</feature>
<evidence type="ECO:0000256" key="2">
    <source>
        <dbReference type="ARBA" id="ARBA00022771"/>
    </source>
</evidence>
<dbReference type="AlphaFoldDB" id="A0AAX6MYJ7"/>
<dbReference type="EMBL" id="JBANMG010000001">
    <property type="protein sequence ID" value="KAK6957252.1"/>
    <property type="molecule type" value="Genomic_DNA"/>
</dbReference>
<dbReference type="Gene3D" id="3.30.70.330">
    <property type="match status" value="1"/>
</dbReference>
<comment type="caution">
    <text evidence="11">The sequence shown here is derived from an EMBL/GenBank/DDBJ whole genome shotgun (WGS) entry which is preliminary data.</text>
</comment>
<dbReference type="PROSITE" id="PS50102">
    <property type="entry name" value="RRM"/>
    <property type="match status" value="1"/>
</dbReference>
<dbReference type="InterPro" id="IPR000571">
    <property type="entry name" value="Znf_CCCH"/>
</dbReference>
<dbReference type="CDD" id="cd12257">
    <property type="entry name" value="RRM1_RBM26_like"/>
    <property type="match status" value="1"/>
</dbReference>
<evidence type="ECO:0000256" key="7">
    <source>
        <dbReference type="PROSITE-ProRule" id="PRU00723"/>
    </source>
</evidence>
<evidence type="ECO:0000256" key="4">
    <source>
        <dbReference type="ARBA" id="ARBA00022884"/>
    </source>
</evidence>
<comment type="function">
    <text evidence="5">May be involved in the turnover of nuclear polyadenylated (pA+) RNA.</text>
</comment>
<dbReference type="SMART" id="SM00360">
    <property type="entry name" value="RRM"/>
    <property type="match status" value="1"/>
</dbReference>
<dbReference type="SMART" id="SM00356">
    <property type="entry name" value="ZnF_C3H1"/>
    <property type="match status" value="1"/>
</dbReference>
<sequence>MLFPESDASLLRAWIIRRLANTSDADADVLADYVLALLRHDGDTETIRKMFEEEIPDFLREDAAAFTDDVFQAVKYRSYLPGAPPAPPSNRQVLTAPPVAAAGPLLPSYPPHMPYNATPTTPAFPQNGSRKRTYNDRDDNDVDIILTNQGSYPGAQPYKQPRRGGSFSQRGGRFDEPYKPRDQNGFSGAYPAPSRSNGRSGPPLPPSFHPSAHDQAMAPPINLDNLMENLQRMNQLDIPIPQLPDLPKPVYSGSVPPPRRRRQKCRDYETRGYCSRGSNCRFEHGSDSLMMPPLPPSASDEYDPNNAVFQMPLLANQHQSQPFQPLNLPSFPTVPSTNRREHNKSRRTKGRPPNTLSGPVHDKTKTAIVVQNIPSGYFTEEKVREYFSQFGSIADISLQGPDRLAVVKFDTWDAAHAAWSSPKVIFDNRFVKVFWYKDDTESGPASVNGKTGNESKNGNSNENSLANENTPVEPFDMDEFMRKQEEAQKAHEEKSKKKQELERQRQELEERQKELRARQLEEKRKLQAKLAAKNMTSETTDDTVKKPMSQTEALRAQLAALEEEANVLGIDPDAVQEESSWSFRGRGRGGRGYRGRGRYATRATRGGYSYQGRGGIEARHAAYAAYSLDNRPKIIALSGIDFTNSEKDEALRQYLFGIGEFKEIHTDPSITHITFKDRKTAEQFMMGVSANNAIPGLEDKIEITWATSAPQSETKTTAEGEGDGPMASGIEDEQGVRDKTSAEGSSVTVGLEEGEVNNGHSRDQHDMDYEAGEDWDIS</sequence>
<keyword evidence="12" id="KW-1185">Reference proteome</keyword>
<dbReference type="SUPFAM" id="SSF54928">
    <property type="entry name" value="RNA-binding domain, RBD"/>
    <property type="match status" value="1"/>
</dbReference>
<proteinExistence type="predicted"/>
<dbReference type="GO" id="GO:0008270">
    <property type="term" value="F:zinc ion binding"/>
    <property type="evidence" value="ECO:0007669"/>
    <property type="project" value="UniProtKB-KW"/>
</dbReference>
<accession>A0AAX6MYJ7</accession>
<feature type="region of interest" description="Disordered" evidence="8">
    <location>
        <begin position="441"/>
        <end position="472"/>
    </location>
</feature>
<protein>
    <submittedName>
        <fullName evidence="11">Uncharacterized protein</fullName>
    </submittedName>
</protein>
<feature type="compositionally biased region" description="Acidic residues" evidence="8">
    <location>
        <begin position="769"/>
        <end position="778"/>
    </location>
</feature>
<feature type="region of interest" description="Disordered" evidence="8">
    <location>
        <begin position="707"/>
        <end position="778"/>
    </location>
</feature>
<gene>
    <name evidence="11" type="ORF">Daesc_000034</name>
</gene>
<evidence type="ECO:0000313" key="11">
    <source>
        <dbReference type="EMBL" id="KAK6957252.1"/>
    </source>
</evidence>
<dbReference type="Gene3D" id="1.20.1390.10">
    <property type="entry name" value="PWI domain"/>
    <property type="match status" value="1"/>
</dbReference>
<dbReference type="CDD" id="cd22249">
    <property type="entry name" value="UDM1_RNF168_RNF169-like"/>
    <property type="match status" value="1"/>
</dbReference>
<feature type="region of interest" description="Disordered" evidence="8">
    <location>
        <begin position="239"/>
        <end position="266"/>
    </location>
</feature>
<keyword evidence="4 6" id="KW-0694">RNA-binding</keyword>
<feature type="region of interest" description="Disordered" evidence="8">
    <location>
        <begin position="110"/>
        <end position="218"/>
    </location>
</feature>
<feature type="compositionally biased region" description="Basic residues" evidence="8">
    <location>
        <begin position="341"/>
        <end position="350"/>
    </location>
</feature>
<dbReference type="Pfam" id="PF00642">
    <property type="entry name" value="zf-CCCH"/>
    <property type="match status" value="1"/>
</dbReference>
<evidence type="ECO:0000256" key="5">
    <source>
        <dbReference type="ARBA" id="ARBA00043866"/>
    </source>
</evidence>
<dbReference type="PANTHER" id="PTHR14398:SF0">
    <property type="entry name" value="ZINC FINGER PROTEIN SWM"/>
    <property type="match status" value="1"/>
</dbReference>
<feature type="compositionally biased region" description="Polar residues" evidence="8">
    <location>
        <begin position="117"/>
        <end position="128"/>
    </location>
</feature>
<dbReference type="Pfam" id="PF00076">
    <property type="entry name" value="RRM_1"/>
    <property type="match status" value="1"/>
</dbReference>
<dbReference type="InterPro" id="IPR000504">
    <property type="entry name" value="RRM_dom"/>
</dbReference>
<dbReference type="PANTHER" id="PTHR14398">
    <property type="entry name" value="RNA RECOGNITION RRM/RNP DOMAIN"/>
    <property type="match status" value="1"/>
</dbReference>
<dbReference type="Proteomes" id="UP001369815">
    <property type="component" value="Unassembled WGS sequence"/>
</dbReference>
<dbReference type="SUPFAM" id="SSF90229">
    <property type="entry name" value="CCCH zinc finger"/>
    <property type="match status" value="1"/>
</dbReference>
<evidence type="ECO:0000259" key="9">
    <source>
        <dbReference type="PROSITE" id="PS50102"/>
    </source>
</evidence>
<dbReference type="InterPro" id="IPR002483">
    <property type="entry name" value="PWI_dom"/>
</dbReference>
<feature type="domain" description="RRM" evidence="9">
    <location>
        <begin position="366"/>
        <end position="438"/>
    </location>
</feature>
<keyword evidence="2 7" id="KW-0863">Zinc-finger</keyword>